<dbReference type="RefSeq" id="WP_024038081.1">
    <property type="nucleotide sequence ID" value="NZ_CACRUE010000031.1"/>
</dbReference>
<dbReference type="CDD" id="cd15491">
    <property type="entry name" value="selB_III"/>
    <property type="match status" value="1"/>
</dbReference>
<gene>
    <name evidence="10" type="primary">selB</name>
    <name evidence="10" type="ORF">IBLFYP30_02111</name>
</gene>
<reference evidence="10" key="1">
    <citation type="submission" date="2019-11" db="EMBL/GenBank/DDBJ databases">
        <authorList>
            <person name="Feng L."/>
        </authorList>
    </citation>
    <scope>NUCLEOTIDE SEQUENCE</scope>
    <source>
        <strain evidence="10">IbartlettiiLFYP30</strain>
    </source>
</reference>
<dbReference type="InterPro" id="IPR004535">
    <property type="entry name" value="Transl_elong_SelB"/>
</dbReference>
<dbReference type="InterPro" id="IPR000795">
    <property type="entry name" value="T_Tr_GTP-bd_dom"/>
</dbReference>
<keyword evidence="6" id="KW-0342">GTP-binding</keyword>
<dbReference type="Pfam" id="PF00009">
    <property type="entry name" value="GTP_EFTU"/>
    <property type="match status" value="1"/>
</dbReference>
<protein>
    <recommendedName>
        <fullName evidence="2">Selenocysteine-specific elongation factor</fullName>
    </recommendedName>
    <alternativeName>
        <fullName evidence="8">SelB translation factor</fullName>
    </alternativeName>
</protein>
<dbReference type="SUPFAM" id="SSF50465">
    <property type="entry name" value="EF-Tu/eEF-1alpha/eIF2-gamma C-terminal domain"/>
    <property type="match status" value="1"/>
</dbReference>
<proteinExistence type="predicted"/>
<dbReference type="GO" id="GO:0003746">
    <property type="term" value="F:translation elongation factor activity"/>
    <property type="evidence" value="ECO:0007669"/>
    <property type="project" value="UniProtKB-KW"/>
</dbReference>
<dbReference type="PRINTS" id="PR00315">
    <property type="entry name" value="ELONGATNFCT"/>
</dbReference>
<dbReference type="InterPro" id="IPR027417">
    <property type="entry name" value="P-loop_NTPase"/>
</dbReference>
<dbReference type="InterPro" id="IPR036390">
    <property type="entry name" value="WH_DNA-bd_sf"/>
</dbReference>
<feature type="domain" description="Tr-type G" evidence="9">
    <location>
        <begin position="1"/>
        <end position="172"/>
    </location>
</feature>
<dbReference type="InterPro" id="IPR031157">
    <property type="entry name" value="G_TR_CS"/>
</dbReference>
<organism evidence="10">
    <name type="scientific">Intestinibacter bartlettii</name>
    <dbReference type="NCBI Taxonomy" id="261299"/>
    <lineage>
        <taxon>Bacteria</taxon>
        <taxon>Bacillati</taxon>
        <taxon>Bacillota</taxon>
        <taxon>Clostridia</taxon>
        <taxon>Peptostreptococcales</taxon>
        <taxon>Peptostreptococcaceae</taxon>
        <taxon>Intestinibacter</taxon>
    </lineage>
</organism>
<dbReference type="Gene3D" id="3.40.50.300">
    <property type="entry name" value="P-loop containing nucleotide triphosphate hydrolases"/>
    <property type="match status" value="1"/>
</dbReference>
<dbReference type="InterPro" id="IPR036388">
    <property type="entry name" value="WH-like_DNA-bd_sf"/>
</dbReference>
<dbReference type="InterPro" id="IPR050055">
    <property type="entry name" value="EF-Tu_GTPase"/>
</dbReference>
<dbReference type="InterPro" id="IPR009000">
    <property type="entry name" value="Transl_B-barrel_sf"/>
</dbReference>
<dbReference type="InterPro" id="IPR005225">
    <property type="entry name" value="Small_GTP-bd"/>
</dbReference>
<dbReference type="Pfam" id="PF03144">
    <property type="entry name" value="GTP_EFTU_D2"/>
    <property type="match status" value="1"/>
</dbReference>
<evidence type="ECO:0000256" key="5">
    <source>
        <dbReference type="ARBA" id="ARBA00022917"/>
    </source>
</evidence>
<dbReference type="Gene3D" id="1.10.10.2770">
    <property type="match status" value="1"/>
</dbReference>
<keyword evidence="3" id="KW-0963">Cytoplasm</keyword>
<dbReference type="GO" id="GO:0003924">
    <property type="term" value="F:GTPase activity"/>
    <property type="evidence" value="ECO:0007669"/>
    <property type="project" value="InterPro"/>
</dbReference>
<dbReference type="Gene3D" id="1.10.10.10">
    <property type="entry name" value="Winged helix-like DNA-binding domain superfamily/Winged helix DNA-binding domain"/>
    <property type="match status" value="1"/>
</dbReference>
<dbReference type="NCBIfam" id="TIGR00231">
    <property type="entry name" value="small_GTP"/>
    <property type="match status" value="1"/>
</dbReference>
<dbReference type="GO" id="GO:0005525">
    <property type="term" value="F:GTP binding"/>
    <property type="evidence" value="ECO:0007669"/>
    <property type="project" value="UniProtKB-KW"/>
</dbReference>
<sequence>MKNVILGTAGHIDHGKTTLIKALTGRETDNLKEEKQRGISINLGFTYFDLPSKKRVGIVDVPGHEKFIKNMLAGACGIDIVLLVIAADEGVMPQTIEHLDILNYLDVKKGIIVLTKCDLVDEEFIELVKDDVREKTKGLFIEGAPIVEVDSVSRRGLDELVQKIDEISEDIEEKKTDAPSRMSIDRVFSLKGFGTIVTGTLIEGKISVDDEMTIYPSEKKVKVRNLQVHGCDVKTAYAGQRTAINLSNIKVSEIQRGDVIAQTGSVEESMMIDVNISLVEHCKKSLKHWDRIRIFHGTKQILCRIVPLNEDEIQYGESGYAQLRLEEKIVAKKGDRFIIRSYSPMDTIGGGVIIDTAPKKHKIYDESVIEALKIKEKGELKDILEEYLKLNLSNYITLKELVSYTGEKEEYVKEGLNALIDENKVFCVNKYYLHISHYQKLKERVIDILTKYHKQYRLRNGILKEELRSKVDNSLKVKDIDVILNKMAEEKDIKVQDNLVSNYDFEVKFNQKQLSIKKEIEDKSRKNGLNSLMTKDDICNKNKFYEEVLEALTGETIQKLDDAYYIDKKVYENVKKDLLEYLNKNKEITVAQFRDITKSNRKISIVMLEHFDRNRITKRVEDKRILY</sequence>
<dbReference type="SUPFAM" id="SSF52540">
    <property type="entry name" value="P-loop containing nucleoside triphosphate hydrolases"/>
    <property type="match status" value="1"/>
</dbReference>
<dbReference type="Pfam" id="PF09106">
    <property type="entry name" value="WHD_2nd_SelB"/>
    <property type="match status" value="1"/>
</dbReference>
<evidence type="ECO:0000256" key="4">
    <source>
        <dbReference type="ARBA" id="ARBA00022741"/>
    </source>
</evidence>
<accession>A0A6N3DET2</accession>
<dbReference type="Pfam" id="PF09107">
    <property type="entry name" value="WHD_3rd_SelB"/>
    <property type="match status" value="1"/>
</dbReference>
<dbReference type="InterPro" id="IPR004161">
    <property type="entry name" value="EFTu-like_2"/>
</dbReference>
<dbReference type="AlphaFoldDB" id="A0A6N3DET2"/>
<dbReference type="GO" id="GO:0003723">
    <property type="term" value="F:RNA binding"/>
    <property type="evidence" value="ECO:0007669"/>
    <property type="project" value="InterPro"/>
</dbReference>
<evidence type="ECO:0000256" key="2">
    <source>
        <dbReference type="ARBA" id="ARBA00015953"/>
    </source>
</evidence>
<evidence type="ECO:0000256" key="3">
    <source>
        <dbReference type="ARBA" id="ARBA00022490"/>
    </source>
</evidence>
<dbReference type="NCBIfam" id="TIGR00475">
    <property type="entry name" value="selB"/>
    <property type="match status" value="1"/>
</dbReference>
<dbReference type="InterPro" id="IPR015191">
    <property type="entry name" value="SelB_WHD4"/>
</dbReference>
<dbReference type="InterPro" id="IPR057335">
    <property type="entry name" value="Beta-barrel_SelB"/>
</dbReference>
<dbReference type="PROSITE" id="PS51722">
    <property type="entry name" value="G_TR_2"/>
    <property type="match status" value="1"/>
</dbReference>
<dbReference type="InterPro" id="IPR015190">
    <property type="entry name" value="Elong_fac_SelB-wing-hlx_typ-2"/>
</dbReference>
<dbReference type="PROSITE" id="PS00301">
    <property type="entry name" value="G_TR_1"/>
    <property type="match status" value="1"/>
</dbReference>
<comment type="function">
    <text evidence="7">Translation factor necessary for the incorporation of selenocysteine into proteins. It probably replaces EF-Tu for the insertion of selenocysteine directed by the UGA codon. SelB binds GTP and GDP.</text>
</comment>
<keyword evidence="10" id="KW-0251">Elongation factor</keyword>
<dbReference type="SUPFAM" id="SSF46785">
    <property type="entry name" value="Winged helix' DNA-binding domain"/>
    <property type="match status" value="2"/>
</dbReference>
<keyword evidence="4" id="KW-0547">Nucleotide-binding</keyword>
<evidence type="ECO:0000256" key="7">
    <source>
        <dbReference type="ARBA" id="ARBA00025526"/>
    </source>
</evidence>
<evidence type="ECO:0000256" key="1">
    <source>
        <dbReference type="ARBA" id="ARBA00004496"/>
    </source>
</evidence>
<keyword evidence="5" id="KW-0648">Protein biosynthesis</keyword>
<dbReference type="GO" id="GO:0005829">
    <property type="term" value="C:cytosol"/>
    <property type="evidence" value="ECO:0007669"/>
    <property type="project" value="TreeGrafter"/>
</dbReference>
<comment type="subcellular location">
    <subcellularLocation>
        <location evidence="1">Cytoplasm</location>
    </subcellularLocation>
</comment>
<dbReference type="InterPro" id="IPR009001">
    <property type="entry name" value="Transl_elong_EF1A/Init_IF2_C"/>
</dbReference>
<evidence type="ECO:0000259" key="9">
    <source>
        <dbReference type="PROSITE" id="PS51722"/>
    </source>
</evidence>
<dbReference type="SUPFAM" id="SSF50447">
    <property type="entry name" value="Translation proteins"/>
    <property type="match status" value="1"/>
</dbReference>
<dbReference type="Gene3D" id="2.40.30.10">
    <property type="entry name" value="Translation factors"/>
    <property type="match status" value="2"/>
</dbReference>
<evidence type="ECO:0000313" key="10">
    <source>
        <dbReference type="EMBL" id="VYU24237.1"/>
    </source>
</evidence>
<dbReference type="CDD" id="cd04171">
    <property type="entry name" value="SelB"/>
    <property type="match status" value="1"/>
</dbReference>
<dbReference type="PANTHER" id="PTHR43721">
    <property type="entry name" value="ELONGATION FACTOR TU-RELATED"/>
    <property type="match status" value="1"/>
</dbReference>
<dbReference type="EMBL" id="CACRUE010000031">
    <property type="protein sequence ID" value="VYU24237.1"/>
    <property type="molecule type" value="Genomic_DNA"/>
</dbReference>
<evidence type="ECO:0000256" key="8">
    <source>
        <dbReference type="ARBA" id="ARBA00031615"/>
    </source>
</evidence>
<dbReference type="Pfam" id="PF25461">
    <property type="entry name" value="Beta-barrel_SelB"/>
    <property type="match status" value="1"/>
</dbReference>
<dbReference type="PANTHER" id="PTHR43721:SF22">
    <property type="entry name" value="ELONGATION FACTOR TU, MITOCHONDRIAL"/>
    <property type="match status" value="1"/>
</dbReference>
<evidence type="ECO:0000256" key="6">
    <source>
        <dbReference type="ARBA" id="ARBA00023134"/>
    </source>
</evidence>
<dbReference type="CDD" id="cd03696">
    <property type="entry name" value="SelB_II"/>
    <property type="match status" value="1"/>
</dbReference>
<dbReference type="GO" id="GO:0001514">
    <property type="term" value="P:selenocysteine incorporation"/>
    <property type="evidence" value="ECO:0007669"/>
    <property type="project" value="InterPro"/>
</dbReference>
<name>A0A6N3DET2_9FIRM</name>